<dbReference type="InterPro" id="IPR006816">
    <property type="entry name" value="ELMO_dom"/>
</dbReference>
<name>A0A3P8R1T6_ASTCA</name>
<protein>
    <recommendedName>
        <fullName evidence="1">ELMO domain-containing protein</fullName>
    </recommendedName>
</protein>
<dbReference type="OrthoDB" id="67155at2759"/>
<accession>A0A3P8R1T6</accession>
<dbReference type="OMA" id="WMKWILR"/>
<dbReference type="PANTHER" id="PTHR12771:SF47">
    <property type="entry name" value="ELMO DOMAIN-CONTAINING PROTEIN 2"/>
    <property type="match status" value="1"/>
</dbReference>
<evidence type="ECO:0000313" key="2">
    <source>
        <dbReference type="Ensembl" id="ENSACLP00000035748.2"/>
    </source>
</evidence>
<evidence type="ECO:0000259" key="1">
    <source>
        <dbReference type="PROSITE" id="PS51335"/>
    </source>
</evidence>
<gene>
    <name evidence="2" type="primary">ELMOD1</name>
</gene>
<proteinExistence type="predicted"/>
<feature type="domain" description="ELMO" evidence="1">
    <location>
        <begin position="127"/>
        <end position="329"/>
    </location>
</feature>
<reference evidence="2 3" key="1">
    <citation type="submission" date="2018-05" db="EMBL/GenBank/DDBJ databases">
        <authorList>
            <person name="Datahose"/>
        </authorList>
    </citation>
    <scope>NUCLEOTIDE SEQUENCE</scope>
</reference>
<dbReference type="PROSITE" id="PS51335">
    <property type="entry name" value="ELMO"/>
    <property type="match status" value="1"/>
</dbReference>
<dbReference type="GO" id="GO:0016020">
    <property type="term" value="C:membrane"/>
    <property type="evidence" value="ECO:0007669"/>
    <property type="project" value="TreeGrafter"/>
</dbReference>
<dbReference type="Bgee" id="ENSACLG00000024210">
    <property type="expression patterns" value="Expressed in testis and 7 other cell types or tissues"/>
</dbReference>
<dbReference type="AlphaFoldDB" id="A0A3P8R1T6"/>
<keyword evidence="3" id="KW-1185">Reference proteome</keyword>
<reference evidence="2" key="3">
    <citation type="submission" date="2025-08" db="UniProtKB">
        <authorList>
            <consortium name="Ensembl"/>
        </authorList>
    </citation>
    <scope>IDENTIFICATION</scope>
</reference>
<sequence>MFGYIWEYVYTSFLRYWLKWLIRQVTGTCELQRICSGHKPGAARTTKAEYSLQSSKNKVLRGALETTKDSLEQCVDQIMKVKNIKPAKDPKFKESLHICLLQITGYSSLYISVEDLRKEVFSSDNPEHEAMLLKLWDLLMPTVKLESRITKQWGDIGFQGEDPKTDFRGMGLLGLINLVCEWALCRRYRMASSTPTPALYANCSGSWACCTCGRRRLRKSRSRVFIRCDVSATGRKSFSSLGRFLLGTGTMQDVFHRAGTLPSRRLRLKTRCSGSPSSAAHALSILGHTLSGPAAFLGRSFLYSFYLESSSFYKVHFWFWPRFMLKNSV</sequence>
<dbReference type="Ensembl" id="ENSACLT00000036588.2">
    <property type="protein sequence ID" value="ENSACLP00000035748.2"/>
    <property type="gene ID" value="ENSACLG00000024210.2"/>
</dbReference>
<dbReference type="Proteomes" id="UP000265100">
    <property type="component" value="Chromosome 6"/>
</dbReference>
<dbReference type="InterPro" id="IPR050868">
    <property type="entry name" value="ELMO_domain-containing"/>
</dbReference>
<reference evidence="2" key="4">
    <citation type="submission" date="2025-09" db="UniProtKB">
        <authorList>
            <consortium name="Ensembl"/>
        </authorList>
    </citation>
    <scope>IDENTIFICATION</scope>
</reference>
<dbReference type="PANTHER" id="PTHR12771">
    <property type="entry name" value="ENGULFMENT AND CELL MOTILITY"/>
    <property type="match status" value="1"/>
</dbReference>
<dbReference type="Pfam" id="PF04727">
    <property type="entry name" value="ELMO_CED12"/>
    <property type="match status" value="1"/>
</dbReference>
<organism evidence="2 3">
    <name type="scientific">Astatotilapia calliptera</name>
    <name type="common">Eastern happy</name>
    <name type="synonym">Chromis callipterus</name>
    <dbReference type="NCBI Taxonomy" id="8154"/>
    <lineage>
        <taxon>Eukaryota</taxon>
        <taxon>Metazoa</taxon>
        <taxon>Chordata</taxon>
        <taxon>Craniata</taxon>
        <taxon>Vertebrata</taxon>
        <taxon>Euteleostomi</taxon>
        <taxon>Actinopterygii</taxon>
        <taxon>Neopterygii</taxon>
        <taxon>Teleostei</taxon>
        <taxon>Neoteleostei</taxon>
        <taxon>Acanthomorphata</taxon>
        <taxon>Ovalentaria</taxon>
        <taxon>Cichlomorphae</taxon>
        <taxon>Cichliformes</taxon>
        <taxon>Cichlidae</taxon>
        <taxon>African cichlids</taxon>
        <taxon>Pseudocrenilabrinae</taxon>
        <taxon>Haplochromini</taxon>
        <taxon>Astatotilapia</taxon>
    </lineage>
</organism>
<evidence type="ECO:0000313" key="3">
    <source>
        <dbReference type="Proteomes" id="UP000265100"/>
    </source>
</evidence>
<dbReference type="GO" id="GO:0005096">
    <property type="term" value="F:GTPase activator activity"/>
    <property type="evidence" value="ECO:0007669"/>
    <property type="project" value="TreeGrafter"/>
</dbReference>
<dbReference type="GeneTree" id="ENSGT00940000156589"/>
<reference evidence="3" key="2">
    <citation type="submission" date="2023-03" db="EMBL/GenBank/DDBJ databases">
        <authorList>
            <consortium name="Wellcome Sanger Institute Data Sharing"/>
        </authorList>
    </citation>
    <scope>NUCLEOTIDE SEQUENCE [LARGE SCALE GENOMIC DNA]</scope>
</reference>